<dbReference type="STRING" id="1747903.ASR47_1007233"/>
<sequence length="101" mass="10840">MVANGSRYKRWLAWLVMAMLALQLFGLGQHHHAIDSHPFDCASCFAGSVPPADQSLTPPALVPLRLAGSHRFSPSVPPASPLLRSFLIPHAHGPPALVSFP</sequence>
<dbReference type="AlphaFoldDB" id="A0A1A7BZJ0"/>
<proteinExistence type="predicted"/>
<comment type="caution">
    <text evidence="1">The sequence shown here is derived from an EMBL/GenBank/DDBJ whole genome shotgun (WGS) entry which is preliminary data.</text>
</comment>
<gene>
    <name evidence="1" type="ORF">ASR47_1007233</name>
</gene>
<evidence type="ECO:0000313" key="1">
    <source>
        <dbReference type="EMBL" id="OBV38917.1"/>
    </source>
</evidence>
<reference evidence="1 2" key="1">
    <citation type="submission" date="2016-04" db="EMBL/GenBank/DDBJ databases">
        <title>Draft genome sequence of Janthinobacterium psychrotolerans sp. nov., isolated from freshwater sediments in Denmark.</title>
        <authorList>
            <person name="Gong X."/>
            <person name="Skrivergaard S."/>
            <person name="Korsgaard B.S."/>
            <person name="Schreiber L."/>
            <person name="Marshall I.P."/>
            <person name="Finster K."/>
            <person name="Schramm A."/>
        </authorList>
    </citation>
    <scope>NUCLEOTIDE SEQUENCE [LARGE SCALE GENOMIC DNA]</scope>
    <source>
        <strain evidence="1 2">S3-2</strain>
    </source>
</reference>
<organism evidence="1 2">
    <name type="scientific">Janthinobacterium psychrotolerans</name>
    <dbReference type="NCBI Taxonomy" id="1747903"/>
    <lineage>
        <taxon>Bacteria</taxon>
        <taxon>Pseudomonadati</taxon>
        <taxon>Pseudomonadota</taxon>
        <taxon>Betaproteobacteria</taxon>
        <taxon>Burkholderiales</taxon>
        <taxon>Oxalobacteraceae</taxon>
        <taxon>Janthinobacterium</taxon>
    </lineage>
</organism>
<protein>
    <submittedName>
        <fullName evidence="1">Uncharacterized protein</fullName>
    </submittedName>
</protein>
<name>A0A1A7BZJ0_9BURK</name>
<dbReference type="EMBL" id="LOCQ01000056">
    <property type="protein sequence ID" value="OBV38917.1"/>
    <property type="molecule type" value="Genomic_DNA"/>
</dbReference>
<keyword evidence="2" id="KW-1185">Reference proteome</keyword>
<dbReference type="Proteomes" id="UP000092713">
    <property type="component" value="Unassembled WGS sequence"/>
</dbReference>
<accession>A0A1A7BZJ0</accession>
<evidence type="ECO:0000313" key="2">
    <source>
        <dbReference type="Proteomes" id="UP000092713"/>
    </source>
</evidence>